<dbReference type="eggNOG" id="KOG3594">
    <property type="taxonomic scope" value="Eukaryota"/>
</dbReference>
<feature type="domain" description="Cadherin" evidence="19">
    <location>
        <begin position="385"/>
        <end position="499"/>
    </location>
</feature>
<dbReference type="AlphaFoldDB" id="A0A091E4H2"/>
<keyword evidence="10 18" id="KW-1133">Transmembrane helix</keyword>
<feature type="domain" description="Cadherin" evidence="19">
    <location>
        <begin position="270"/>
        <end position="384"/>
    </location>
</feature>
<comment type="subcellular location">
    <subcellularLocation>
        <location evidence="1 15">Cell membrane</location>
        <topology evidence="1 15">Single-pass type I membrane protein</topology>
    </subcellularLocation>
</comment>
<evidence type="ECO:0000256" key="14">
    <source>
        <dbReference type="PROSITE-ProRule" id="PRU00043"/>
    </source>
</evidence>
<evidence type="ECO:0000256" key="13">
    <source>
        <dbReference type="ARBA" id="ARBA00041040"/>
    </source>
</evidence>
<dbReference type="GO" id="GO:0008013">
    <property type="term" value="F:beta-catenin binding"/>
    <property type="evidence" value="ECO:0007669"/>
    <property type="project" value="TreeGrafter"/>
</dbReference>
<evidence type="ECO:0000256" key="9">
    <source>
        <dbReference type="ARBA" id="ARBA00022889"/>
    </source>
</evidence>
<dbReference type="PROSITE" id="PS50268">
    <property type="entry name" value="CADHERIN_2"/>
    <property type="match status" value="5"/>
</dbReference>
<protein>
    <recommendedName>
        <fullName evidence="13">Cadherin-4</fullName>
    </recommendedName>
</protein>
<dbReference type="SUPFAM" id="SSF49313">
    <property type="entry name" value="Cadherin-like"/>
    <property type="match status" value="6"/>
</dbReference>
<dbReference type="PROSITE" id="PS00232">
    <property type="entry name" value="CADHERIN_1"/>
    <property type="match status" value="2"/>
</dbReference>
<evidence type="ECO:0000313" key="21">
    <source>
        <dbReference type="Proteomes" id="UP000028990"/>
    </source>
</evidence>
<name>A0A091E4H2_FUKDA</name>
<organism evidence="20 21">
    <name type="scientific">Fukomys damarensis</name>
    <name type="common">Damaraland mole rat</name>
    <name type="synonym">Cryptomys damarensis</name>
    <dbReference type="NCBI Taxonomy" id="885580"/>
    <lineage>
        <taxon>Eukaryota</taxon>
        <taxon>Metazoa</taxon>
        <taxon>Chordata</taxon>
        <taxon>Craniata</taxon>
        <taxon>Vertebrata</taxon>
        <taxon>Euteleostomi</taxon>
        <taxon>Mammalia</taxon>
        <taxon>Eutheria</taxon>
        <taxon>Euarchontoglires</taxon>
        <taxon>Glires</taxon>
        <taxon>Rodentia</taxon>
        <taxon>Hystricomorpha</taxon>
        <taxon>Bathyergidae</taxon>
        <taxon>Fukomys</taxon>
    </lineage>
</organism>
<dbReference type="InterPro" id="IPR014868">
    <property type="entry name" value="Cadherin_pro_dom"/>
</dbReference>
<dbReference type="GO" id="GO:0016339">
    <property type="term" value="P:calcium-dependent cell-cell adhesion via plasma membrane cell adhesion molecules"/>
    <property type="evidence" value="ECO:0007669"/>
    <property type="project" value="TreeGrafter"/>
</dbReference>
<keyword evidence="8 14" id="KW-0106">Calcium</keyword>
<evidence type="ECO:0000259" key="19">
    <source>
        <dbReference type="PROSITE" id="PS50268"/>
    </source>
</evidence>
<dbReference type="InterPro" id="IPR027397">
    <property type="entry name" value="Catenin-bd_sf"/>
</dbReference>
<keyword evidence="5" id="KW-0479">Metal-binding</keyword>
<dbReference type="GO" id="GO:0016342">
    <property type="term" value="C:catenin complex"/>
    <property type="evidence" value="ECO:0007669"/>
    <property type="project" value="TreeGrafter"/>
</dbReference>
<dbReference type="PANTHER" id="PTHR24027">
    <property type="entry name" value="CADHERIN-23"/>
    <property type="match status" value="1"/>
</dbReference>
<feature type="region of interest" description="Disordered" evidence="17">
    <location>
        <begin position="862"/>
        <end position="883"/>
    </location>
</feature>
<feature type="domain" description="Cadherin" evidence="19">
    <location>
        <begin position="500"/>
        <end position="607"/>
    </location>
</feature>
<proteinExistence type="predicted"/>
<dbReference type="CDD" id="cd11304">
    <property type="entry name" value="Cadherin_repeat"/>
    <property type="match status" value="3"/>
</dbReference>
<keyword evidence="12" id="KW-0325">Glycoprotein</keyword>
<dbReference type="GO" id="GO:0016477">
    <property type="term" value="P:cell migration"/>
    <property type="evidence" value="ECO:0007669"/>
    <property type="project" value="TreeGrafter"/>
</dbReference>
<feature type="region of interest" description="Disordered" evidence="17">
    <location>
        <begin position="75"/>
        <end position="111"/>
    </location>
</feature>
<keyword evidence="21" id="KW-1185">Reference proteome</keyword>
<dbReference type="FunFam" id="2.60.40.60:FF:000022">
    <property type="entry name" value="Cadherin 2"/>
    <property type="match status" value="1"/>
</dbReference>
<keyword evidence="4 15" id="KW-0812">Transmembrane</keyword>
<evidence type="ECO:0000256" key="4">
    <source>
        <dbReference type="ARBA" id="ARBA00022692"/>
    </source>
</evidence>
<dbReference type="PRINTS" id="PR01820">
    <property type="entry name" value="DESMOCOLLIN"/>
</dbReference>
<evidence type="ECO:0000256" key="1">
    <source>
        <dbReference type="ARBA" id="ARBA00004251"/>
    </source>
</evidence>
<dbReference type="GO" id="GO:0034332">
    <property type="term" value="P:adherens junction organization"/>
    <property type="evidence" value="ECO:0007669"/>
    <property type="project" value="TreeGrafter"/>
</dbReference>
<gene>
    <name evidence="20" type="ORF">H920_01094</name>
</gene>
<dbReference type="PRINTS" id="PR00205">
    <property type="entry name" value="CADHERIN"/>
</dbReference>
<dbReference type="InterPro" id="IPR020894">
    <property type="entry name" value="Cadherin_CS"/>
</dbReference>
<dbReference type="InterPro" id="IPR002126">
    <property type="entry name" value="Cadherin-like_dom"/>
</dbReference>
<feature type="transmembrane region" description="Helical" evidence="18">
    <location>
        <begin position="714"/>
        <end position="747"/>
    </location>
</feature>
<feature type="domain" description="Cadherin" evidence="19">
    <location>
        <begin position="115"/>
        <end position="269"/>
    </location>
</feature>
<evidence type="ECO:0000256" key="3">
    <source>
        <dbReference type="ARBA" id="ARBA00022685"/>
    </source>
</evidence>
<evidence type="ECO:0000256" key="16">
    <source>
        <dbReference type="RuleBase" id="RU004357"/>
    </source>
</evidence>
<sequence length="908" mass="99419">LLTVKFSSCLGTKGTQYETNSLDFKVRADGTVFATRELQIPSEQVAFTVTARDHQTAKQWDAMVRLLVAQTWTSHSGHKKGKKNVALDPAQPPNDTLLPWPQRQSSGGLRRQKRDWVIPPINVPENSRGPFPQQLVRIRSDKDNDIPIRYSITGVGADQPPMEVFSIDSMSGRMYVTRPMDREERASYHVPPPDEVQLPPHPALRMGCVDVWVSISGTAIKAWAHTNGPSAAPESSLRAHAVDMNGNKVENPIDLYIYVIDMNDNRPEFINQVYNGSVDEGSKPGTYVMTVTANDADDSTTANGMVRYRIVTQTPQSPSQNMFTINSETGDLVTVAAGLDREKVQQYTVIVQATDMEGNLNYGLSNTATAIIAVTDVNDNPPEFTASTFTGEVPENRVETVVANLTVMDRDQPHSPNWNAVYRIISGDPAGHFSVRTDPVTNEGMVTVVKAVDYELNRAFMLTVMVSNQAPLASGIQMSFQSTAGVTISVTDINEAPYFPSNRKLIRLEEGVPAGTALTTFSAVDPDRFVQQAVRYSKLSDPANWLHINTSNGQITTAAVLDRESLYITNNVYEATFLAADNGIPPASGTGTLQIYLIDINDNAPELLPKEAQVCEKPGLNAINITAADADVDPNIGPYVFELPFIPATVRKNWTITRLNGDYAQLSLRILYLEAGMYEVPIIVTDSGNPPLSHTSVIKVKVCPCDENGDCTTIGAVAAAGLGTGAIVAILICIVILLTMVLLFVVWMKRREKERHNKQLLIDPEDDVRDNILKYDEEGGGEEDQDYDLSQLQQPEAMEHVLSKAPGVRRVDERPVGAEPQYPVRPVVPHPGDIGDFINEGLRAADNDPTAPPYDSLLVFDYEGSGSTAGSVSSLNSSSSGDQDYDYLNDWGPRFRKLADMYGGGEDD</sequence>
<dbReference type="InterPro" id="IPR039808">
    <property type="entry name" value="Cadherin"/>
</dbReference>
<dbReference type="InterPro" id="IPR015919">
    <property type="entry name" value="Cadherin-like_sf"/>
</dbReference>
<evidence type="ECO:0000256" key="12">
    <source>
        <dbReference type="ARBA" id="ARBA00023180"/>
    </source>
</evidence>
<dbReference type="InterPro" id="IPR000233">
    <property type="entry name" value="Cadherin_Y-type_LIR"/>
</dbReference>
<feature type="domain" description="Cadherin" evidence="19">
    <location>
        <begin position="606"/>
        <end position="714"/>
    </location>
</feature>
<dbReference type="FunFam" id="2.60.40.60:FF:000027">
    <property type="entry name" value="Cadherin 2"/>
    <property type="match status" value="1"/>
</dbReference>
<dbReference type="GO" id="GO:0000902">
    <property type="term" value="P:cell morphogenesis"/>
    <property type="evidence" value="ECO:0007669"/>
    <property type="project" value="TreeGrafter"/>
</dbReference>
<dbReference type="EMBL" id="KN120821">
    <property type="protein sequence ID" value="KFO37485.1"/>
    <property type="molecule type" value="Genomic_DNA"/>
</dbReference>
<dbReference type="FunFam" id="4.10.900.10:FF:000001">
    <property type="entry name" value="Cadherin 2"/>
    <property type="match status" value="1"/>
</dbReference>
<feature type="non-terminal residue" evidence="20">
    <location>
        <position position="1"/>
    </location>
</feature>
<accession>A0A091E4H2</accession>
<dbReference type="Pfam" id="PF00028">
    <property type="entry name" value="Cadherin"/>
    <property type="match status" value="5"/>
</dbReference>
<dbReference type="FunFam" id="2.60.40.60:FF:000011">
    <property type="entry name" value="Cadherin 1"/>
    <property type="match status" value="1"/>
</dbReference>
<evidence type="ECO:0000256" key="18">
    <source>
        <dbReference type="SAM" id="Phobius"/>
    </source>
</evidence>
<evidence type="ECO:0000256" key="5">
    <source>
        <dbReference type="ARBA" id="ARBA00022723"/>
    </source>
</evidence>
<evidence type="ECO:0000256" key="11">
    <source>
        <dbReference type="ARBA" id="ARBA00023136"/>
    </source>
</evidence>
<feature type="compositionally biased region" description="Low complexity" evidence="17">
    <location>
        <begin position="864"/>
        <end position="881"/>
    </location>
</feature>
<keyword evidence="2" id="KW-1003">Cell membrane</keyword>
<dbReference type="GO" id="GO:0044331">
    <property type="term" value="P:cell-cell adhesion mediated by cadherin"/>
    <property type="evidence" value="ECO:0007669"/>
    <property type="project" value="TreeGrafter"/>
</dbReference>
<keyword evidence="11 18" id="KW-0472">Membrane</keyword>
<dbReference type="STRING" id="885580.ENSFDAP00000008295"/>
<reference evidence="20 21" key="1">
    <citation type="submission" date="2013-11" db="EMBL/GenBank/DDBJ databases">
        <title>The Damaraland mole rat (Fukomys damarensis) genome and evolution of African mole rats.</title>
        <authorList>
            <person name="Gladyshev V.N."/>
            <person name="Fang X."/>
        </authorList>
    </citation>
    <scope>NUCLEOTIDE SEQUENCE [LARGE SCALE GENOMIC DNA]</scope>
    <source>
        <tissue evidence="20">Liver</tissue>
    </source>
</reference>
<evidence type="ECO:0000313" key="20">
    <source>
        <dbReference type="EMBL" id="KFO37485.1"/>
    </source>
</evidence>
<evidence type="ECO:0000256" key="7">
    <source>
        <dbReference type="ARBA" id="ARBA00022737"/>
    </source>
</evidence>
<evidence type="ECO:0000256" key="15">
    <source>
        <dbReference type="RuleBase" id="RU003318"/>
    </source>
</evidence>
<evidence type="ECO:0000256" key="17">
    <source>
        <dbReference type="SAM" id="MobiDB-lite"/>
    </source>
</evidence>
<dbReference type="Pfam" id="PF01049">
    <property type="entry name" value="CADH_Y-type_LIR"/>
    <property type="match status" value="1"/>
</dbReference>
<comment type="function">
    <text evidence="16">Cadherins are calcium-dependent cell adhesion proteins.</text>
</comment>
<dbReference type="Pfam" id="PF08758">
    <property type="entry name" value="Cadherin_pro"/>
    <property type="match status" value="1"/>
</dbReference>
<evidence type="ECO:0000256" key="8">
    <source>
        <dbReference type="ARBA" id="ARBA00022837"/>
    </source>
</evidence>
<keyword evidence="7" id="KW-0677">Repeat</keyword>
<dbReference type="Proteomes" id="UP000028990">
    <property type="component" value="Unassembled WGS sequence"/>
</dbReference>
<dbReference type="GO" id="GO:0045296">
    <property type="term" value="F:cadherin binding"/>
    <property type="evidence" value="ECO:0007669"/>
    <property type="project" value="TreeGrafter"/>
</dbReference>
<dbReference type="Gene3D" id="4.10.900.10">
    <property type="entry name" value="TCF3-CBD (Catenin binding domain)"/>
    <property type="match status" value="1"/>
</dbReference>
<evidence type="ECO:0000256" key="2">
    <source>
        <dbReference type="ARBA" id="ARBA00022475"/>
    </source>
</evidence>
<keyword evidence="6" id="KW-0732">Signal</keyword>
<keyword evidence="9 15" id="KW-0130">Cell adhesion</keyword>
<evidence type="ECO:0000256" key="10">
    <source>
        <dbReference type="ARBA" id="ARBA00022989"/>
    </source>
</evidence>
<evidence type="ECO:0000256" key="6">
    <source>
        <dbReference type="ARBA" id="ARBA00022729"/>
    </source>
</evidence>
<dbReference type="FunFam" id="2.60.40.60:FF:000019">
    <property type="entry name" value="Cadherin 2"/>
    <property type="match status" value="1"/>
</dbReference>
<dbReference type="FunFam" id="2.60.40.60:FF:000045">
    <property type="entry name" value="Cadherin 2"/>
    <property type="match status" value="1"/>
</dbReference>
<dbReference type="Gene3D" id="2.60.40.60">
    <property type="entry name" value="Cadherins"/>
    <property type="match status" value="6"/>
</dbReference>
<dbReference type="GO" id="GO:0007043">
    <property type="term" value="P:cell-cell junction assembly"/>
    <property type="evidence" value="ECO:0007669"/>
    <property type="project" value="TreeGrafter"/>
</dbReference>
<dbReference type="GO" id="GO:0005912">
    <property type="term" value="C:adherens junction"/>
    <property type="evidence" value="ECO:0007669"/>
    <property type="project" value="TreeGrafter"/>
</dbReference>
<dbReference type="PANTHER" id="PTHR24027:SF81">
    <property type="entry name" value="CADHERIN-4"/>
    <property type="match status" value="1"/>
</dbReference>
<dbReference type="SMART" id="SM00112">
    <property type="entry name" value="CA"/>
    <property type="match status" value="5"/>
</dbReference>
<dbReference type="GO" id="GO:0005509">
    <property type="term" value="F:calcium ion binding"/>
    <property type="evidence" value="ECO:0007669"/>
    <property type="project" value="UniProtKB-UniRule"/>
</dbReference>
<dbReference type="SMART" id="SM01055">
    <property type="entry name" value="Cadherin_pro"/>
    <property type="match status" value="1"/>
</dbReference>
<keyword evidence="3" id="KW-0165">Cleavage on pair of basic residues</keyword>
<dbReference type="GO" id="GO:0007156">
    <property type="term" value="P:homophilic cell adhesion via plasma membrane adhesion molecules"/>
    <property type="evidence" value="ECO:0007669"/>
    <property type="project" value="InterPro"/>
</dbReference>